<accession>A0A2N8UNA2</accession>
<organism evidence="1 2">
    <name type="scientific">Sporisorium reilianum f. sp. reilianum</name>
    <dbReference type="NCBI Taxonomy" id="72559"/>
    <lineage>
        <taxon>Eukaryota</taxon>
        <taxon>Fungi</taxon>
        <taxon>Dikarya</taxon>
        <taxon>Basidiomycota</taxon>
        <taxon>Ustilaginomycotina</taxon>
        <taxon>Ustilaginomycetes</taxon>
        <taxon>Ustilaginales</taxon>
        <taxon>Ustilaginaceae</taxon>
        <taxon>Sporisorium</taxon>
    </lineage>
</organism>
<sequence>IEQAVQAGRQRKDESTGDIVSIRVGQPAGVSEASVKVGLPTEADQAKGLTRIPESIVYHRTARRIIEGFVDVPHALVSS</sequence>
<dbReference type="AlphaFoldDB" id="A0A2N8UNA2"/>
<evidence type="ECO:0000313" key="2">
    <source>
        <dbReference type="Proteomes" id="UP000239563"/>
    </source>
</evidence>
<evidence type="ECO:0000313" key="1">
    <source>
        <dbReference type="EMBL" id="SJX66361.1"/>
    </source>
</evidence>
<reference evidence="1 2" key="1">
    <citation type="submission" date="2017-02" db="EMBL/GenBank/DDBJ databases">
        <authorList>
            <person name="Peterson S.W."/>
        </authorList>
    </citation>
    <scope>NUCLEOTIDE SEQUENCE [LARGE SCALE GENOMIC DNA]</scope>
    <source>
        <strain evidence="1 2">SRS1_H2-8</strain>
    </source>
</reference>
<dbReference type="Proteomes" id="UP000239563">
    <property type="component" value="Chromosome XXI"/>
</dbReference>
<dbReference type="EMBL" id="LT795074">
    <property type="protein sequence ID" value="SJX66361.1"/>
    <property type="molecule type" value="Genomic_DNA"/>
</dbReference>
<proteinExistence type="predicted"/>
<protein>
    <submittedName>
        <fullName evidence="1">Uncharacterized protein (C-terminal)</fullName>
    </submittedName>
</protein>
<gene>
    <name evidence="1" type="ORF">SRS1_16682</name>
</gene>
<feature type="non-terminal residue" evidence="1">
    <location>
        <position position="1"/>
    </location>
</feature>
<name>A0A2N8UNA2_9BASI</name>